<name>A0A9X1QR83_9CORY</name>
<evidence type="ECO:0000259" key="4">
    <source>
        <dbReference type="PROSITE" id="PS50206"/>
    </source>
</evidence>
<feature type="domain" description="Rhodanese" evidence="4">
    <location>
        <begin position="163"/>
        <end position="278"/>
    </location>
</feature>
<reference evidence="5" key="1">
    <citation type="submission" date="2022-01" db="EMBL/GenBank/DDBJ databases">
        <title>Corynebacterium sp. nov isolated from isolated from the feces of the greater white-fronted geese (Anser albifrons) at Poyang Lake, PR China.</title>
        <authorList>
            <person name="Liu Q."/>
        </authorList>
    </citation>
    <scope>NUCLEOTIDE SEQUENCE</scope>
    <source>
        <strain evidence="5">JCM 32435</strain>
    </source>
</reference>
<sequence>MGNLVSATDLADAVYHGRGGTLIGCYWRPKEHEGRQKFTSEHIPTAHYCDPQTALAGVPGPADGRNPLPDPDILSRWWERWGVRIDRPVTVYDEGRGLYAARAWWVLRWAGLRDVKILDGGLATWLNKDYRVLGGPGNLAHACTVRVNPGQMPVATLEEVVDAGPDVILIDTREPSRYAGEREVLDLKAGHIPGAINLPNRDLLNEDCTFRSPEEIRERLAREGITPDTPSENMIIYSGSGNHSAQVIAAMEEAGFQLPRHFVGGWSQWCATPALPVERGRQ</sequence>
<evidence type="ECO:0000313" key="6">
    <source>
        <dbReference type="Proteomes" id="UP001139336"/>
    </source>
</evidence>
<dbReference type="PANTHER" id="PTHR43855">
    <property type="entry name" value="THIOSULFATE SULFURTRANSFERASE"/>
    <property type="match status" value="1"/>
</dbReference>
<keyword evidence="6" id="KW-1185">Reference proteome</keyword>
<feature type="domain" description="Rhodanese" evidence="4">
    <location>
        <begin position="30"/>
        <end position="134"/>
    </location>
</feature>
<dbReference type="GO" id="GO:0004792">
    <property type="term" value="F:thiosulfate-cyanide sulfurtransferase activity"/>
    <property type="evidence" value="ECO:0007669"/>
    <property type="project" value="UniProtKB-EC"/>
</dbReference>
<gene>
    <name evidence="5" type="ORF">L1O03_08825</name>
</gene>
<dbReference type="Proteomes" id="UP001139336">
    <property type="component" value="Unassembled WGS sequence"/>
</dbReference>
<comment type="catalytic activity">
    <reaction evidence="3">
        <text>thiosulfate + hydrogen cyanide = thiocyanate + sulfite + 2 H(+)</text>
        <dbReference type="Rhea" id="RHEA:16881"/>
        <dbReference type="ChEBI" id="CHEBI:15378"/>
        <dbReference type="ChEBI" id="CHEBI:17359"/>
        <dbReference type="ChEBI" id="CHEBI:18022"/>
        <dbReference type="ChEBI" id="CHEBI:18407"/>
        <dbReference type="ChEBI" id="CHEBI:33542"/>
        <dbReference type="EC" id="2.8.1.1"/>
    </reaction>
</comment>
<keyword evidence="2" id="KW-0677">Repeat</keyword>
<protein>
    <recommendedName>
        <fullName evidence="1">thiosulfate sulfurtransferase</fullName>
        <ecNumber evidence="1">2.8.1.1</ecNumber>
    </recommendedName>
</protein>
<evidence type="ECO:0000256" key="1">
    <source>
        <dbReference type="ARBA" id="ARBA00012245"/>
    </source>
</evidence>
<evidence type="ECO:0000256" key="2">
    <source>
        <dbReference type="ARBA" id="ARBA00022737"/>
    </source>
</evidence>
<dbReference type="SUPFAM" id="SSF52821">
    <property type="entry name" value="Rhodanese/Cell cycle control phosphatase"/>
    <property type="match status" value="2"/>
</dbReference>
<dbReference type="InterPro" id="IPR001763">
    <property type="entry name" value="Rhodanese-like_dom"/>
</dbReference>
<dbReference type="AlphaFoldDB" id="A0A9X1QR83"/>
<dbReference type="RefSeq" id="WP_236119415.1">
    <property type="nucleotide sequence ID" value="NZ_JAKGSI010000004.1"/>
</dbReference>
<dbReference type="Pfam" id="PF00581">
    <property type="entry name" value="Rhodanese"/>
    <property type="match status" value="2"/>
</dbReference>
<dbReference type="CDD" id="cd01449">
    <property type="entry name" value="TST_Repeat_2"/>
    <property type="match status" value="1"/>
</dbReference>
<dbReference type="SMART" id="SM00450">
    <property type="entry name" value="RHOD"/>
    <property type="match status" value="2"/>
</dbReference>
<evidence type="ECO:0000256" key="3">
    <source>
        <dbReference type="ARBA" id="ARBA00047549"/>
    </source>
</evidence>
<dbReference type="CDD" id="cd01448">
    <property type="entry name" value="TST_Repeat_1"/>
    <property type="match status" value="1"/>
</dbReference>
<accession>A0A9X1QR83</accession>
<organism evidence="5 6">
    <name type="scientific">Corynebacterium uropygiale</name>
    <dbReference type="NCBI Taxonomy" id="1775911"/>
    <lineage>
        <taxon>Bacteria</taxon>
        <taxon>Bacillati</taxon>
        <taxon>Actinomycetota</taxon>
        <taxon>Actinomycetes</taxon>
        <taxon>Mycobacteriales</taxon>
        <taxon>Corynebacteriaceae</taxon>
        <taxon>Corynebacterium</taxon>
    </lineage>
</organism>
<dbReference type="Gene3D" id="3.40.250.10">
    <property type="entry name" value="Rhodanese-like domain"/>
    <property type="match status" value="2"/>
</dbReference>
<comment type="caution">
    <text evidence="5">The sequence shown here is derived from an EMBL/GenBank/DDBJ whole genome shotgun (WGS) entry which is preliminary data.</text>
</comment>
<dbReference type="InterPro" id="IPR051126">
    <property type="entry name" value="Thiosulfate_sulfurtransferase"/>
</dbReference>
<dbReference type="PROSITE" id="PS50206">
    <property type="entry name" value="RHODANESE_3"/>
    <property type="match status" value="2"/>
</dbReference>
<dbReference type="InterPro" id="IPR036873">
    <property type="entry name" value="Rhodanese-like_dom_sf"/>
</dbReference>
<dbReference type="PANTHER" id="PTHR43855:SF1">
    <property type="entry name" value="THIOSULFATE SULFURTRANSFERASE"/>
    <property type="match status" value="1"/>
</dbReference>
<evidence type="ECO:0000313" key="5">
    <source>
        <dbReference type="EMBL" id="MCF4007276.1"/>
    </source>
</evidence>
<proteinExistence type="predicted"/>
<dbReference type="EC" id="2.8.1.1" evidence="1"/>
<dbReference type="EMBL" id="JAKGSI010000004">
    <property type="protein sequence ID" value="MCF4007276.1"/>
    <property type="molecule type" value="Genomic_DNA"/>
</dbReference>